<dbReference type="EMBL" id="ML978957">
    <property type="protein sequence ID" value="KAF1933239.1"/>
    <property type="molecule type" value="Genomic_DNA"/>
</dbReference>
<dbReference type="PANTHER" id="PTHR11877">
    <property type="entry name" value="HYDROXYMETHYLGLUTARYL-COA SYNTHASE"/>
    <property type="match status" value="1"/>
</dbReference>
<name>A0A6A5S0B4_9PLEO</name>
<feature type="domain" description="Chalcone/stilbene synthase C-terminal" evidence="5">
    <location>
        <begin position="241"/>
        <end position="374"/>
    </location>
</feature>
<dbReference type="Pfam" id="PF00195">
    <property type="entry name" value="Chal_sti_synt_N"/>
    <property type="match status" value="1"/>
</dbReference>
<dbReference type="RefSeq" id="XP_033453487.1">
    <property type="nucleotide sequence ID" value="XM_033595059.1"/>
</dbReference>
<evidence type="ECO:0000256" key="3">
    <source>
        <dbReference type="RuleBase" id="RU003633"/>
    </source>
</evidence>
<evidence type="ECO:0000256" key="1">
    <source>
        <dbReference type="ARBA" id="ARBA00005531"/>
    </source>
</evidence>
<dbReference type="AlphaFoldDB" id="A0A6A5S0B4"/>
<evidence type="ECO:0000256" key="2">
    <source>
        <dbReference type="ARBA" id="ARBA00022679"/>
    </source>
</evidence>
<comment type="similarity">
    <text evidence="1 3">Belongs to the thiolase-like superfamily. Chalcone/stilbene synthases family.</text>
</comment>
<protein>
    <submittedName>
        <fullName evidence="6">Thiolase-like protein</fullName>
    </submittedName>
</protein>
<accession>A0A6A5S0B4</accession>
<dbReference type="GO" id="GO:0030639">
    <property type="term" value="P:polyketide biosynthetic process"/>
    <property type="evidence" value="ECO:0007669"/>
    <property type="project" value="TreeGrafter"/>
</dbReference>
<dbReference type="InterPro" id="IPR011141">
    <property type="entry name" value="Polyketide_synthase_type-III"/>
</dbReference>
<dbReference type="GO" id="GO:0016747">
    <property type="term" value="F:acyltransferase activity, transferring groups other than amino-acyl groups"/>
    <property type="evidence" value="ECO:0007669"/>
    <property type="project" value="InterPro"/>
</dbReference>
<dbReference type="Gene3D" id="3.40.47.10">
    <property type="match status" value="2"/>
</dbReference>
<dbReference type="PIRSF" id="PIRSF000451">
    <property type="entry name" value="PKS_III"/>
    <property type="match status" value="1"/>
</dbReference>
<evidence type="ECO:0000259" key="4">
    <source>
        <dbReference type="Pfam" id="PF00195"/>
    </source>
</evidence>
<sequence>MNFPISNSVYITGLAHQYPEYSQTQEQFAELVTRLFPEHISSPGFRRLLHVNQNTKISSRPTISDYSTWTKDHANPPTIDELSRIFRTTGVDLTVSACNKALKEAQLSAADITHVVAVTCTDQGSPGYDLFVSQELQLPDDVQRTLLHGVGCAGGLSALREAANLAASASLRGRPARVLVFATELCSLFFRAELQAACKDDKNLHIAPALFSDASAALVVCNGLAMKEEQKPIFELQEWGSALIPGTKNHMSYSVSPNGMIATITKEVPKATVGAISSMFDEVCNPTGASLDPAAFDWAIHPGGLAILKGAQQAMSLTDDHIRASLDIYTKFGNSSSPTVLVVLDKLRKMGTGRDDIVAASFGPGLMIEMFRLRRCRDVEIRQALSLGVLAKAHGLGMSVISRLSRPIRKYSMVHRMRTHKAV</sequence>
<reference evidence="6" key="1">
    <citation type="journal article" date="2020" name="Stud. Mycol.">
        <title>101 Dothideomycetes genomes: a test case for predicting lifestyles and emergence of pathogens.</title>
        <authorList>
            <person name="Haridas S."/>
            <person name="Albert R."/>
            <person name="Binder M."/>
            <person name="Bloem J."/>
            <person name="Labutti K."/>
            <person name="Salamov A."/>
            <person name="Andreopoulos B."/>
            <person name="Baker S."/>
            <person name="Barry K."/>
            <person name="Bills G."/>
            <person name="Bluhm B."/>
            <person name="Cannon C."/>
            <person name="Castanera R."/>
            <person name="Culley D."/>
            <person name="Daum C."/>
            <person name="Ezra D."/>
            <person name="Gonzalez J."/>
            <person name="Henrissat B."/>
            <person name="Kuo A."/>
            <person name="Liang C."/>
            <person name="Lipzen A."/>
            <person name="Lutzoni F."/>
            <person name="Magnuson J."/>
            <person name="Mondo S."/>
            <person name="Nolan M."/>
            <person name="Ohm R."/>
            <person name="Pangilinan J."/>
            <person name="Park H.-J."/>
            <person name="Ramirez L."/>
            <person name="Alfaro M."/>
            <person name="Sun H."/>
            <person name="Tritt A."/>
            <person name="Yoshinaga Y."/>
            <person name="Zwiers L.-H."/>
            <person name="Turgeon B."/>
            <person name="Goodwin S."/>
            <person name="Spatafora J."/>
            <person name="Crous P."/>
            <person name="Grigoriev I."/>
        </authorList>
    </citation>
    <scope>NUCLEOTIDE SEQUENCE</scope>
    <source>
        <strain evidence="6">CBS 183.55</strain>
    </source>
</reference>
<keyword evidence="3" id="KW-0012">Acyltransferase</keyword>
<dbReference type="Proteomes" id="UP000800082">
    <property type="component" value="Unassembled WGS sequence"/>
</dbReference>
<feature type="domain" description="Chalcone/stilbene synthase N-terminal" evidence="4">
    <location>
        <begin position="76"/>
        <end position="221"/>
    </location>
</feature>
<keyword evidence="7" id="KW-1185">Reference proteome</keyword>
<dbReference type="InterPro" id="IPR001099">
    <property type="entry name" value="Chalcone/stilbene_synt_N"/>
</dbReference>
<gene>
    <name evidence="6" type="ORF">M421DRAFT_52831</name>
</gene>
<dbReference type="PANTHER" id="PTHR11877:SF46">
    <property type="entry name" value="TYPE III POLYKETIDE SYNTHASE A"/>
    <property type="match status" value="1"/>
</dbReference>
<dbReference type="OrthoDB" id="329835at2759"/>
<proteinExistence type="inferred from homology"/>
<dbReference type="InterPro" id="IPR016039">
    <property type="entry name" value="Thiolase-like"/>
</dbReference>
<dbReference type="InterPro" id="IPR012328">
    <property type="entry name" value="Chalcone/stilbene_synt_C"/>
</dbReference>
<dbReference type="SUPFAM" id="SSF53901">
    <property type="entry name" value="Thiolase-like"/>
    <property type="match status" value="2"/>
</dbReference>
<evidence type="ECO:0000313" key="7">
    <source>
        <dbReference type="Proteomes" id="UP000800082"/>
    </source>
</evidence>
<dbReference type="Pfam" id="PF02797">
    <property type="entry name" value="Chal_sti_synt_C"/>
    <property type="match status" value="1"/>
</dbReference>
<evidence type="ECO:0000259" key="5">
    <source>
        <dbReference type="Pfam" id="PF02797"/>
    </source>
</evidence>
<keyword evidence="2 3" id="KW-0808">Transferase</keyword>
<organism evidence="6 7">
    <name type="scientific">Didymella exigua CBS 183.55</name>
    <dbReference type="NCBI Taxonomy" id="1150837"/>
    <lineage>
        <taxon>Eukaryota</taxon>
        <taxon>Fungi</taxon>
        <taxon>Dikarya</taxon>
        <taxon>Ascomycota</taxon>
        <taxon>Pezizomycotina</taxon>
        <taxon>Dothideomycetes</taxon>
        <taxon>Pleosporomycetidae</taxon>
        <taxon>Pleosporales</taxon>
        <taxon>Pleosporineae</taxon>
        <taxon>Didymellaceae</taxon>
        <taxon>Didymella</taxon>
    </lineage>
</organism>
<evidence type="ECO:0000313" key="6">
    <source>
        <dbReference type="EMBL" id="KAF1933239.1"/>
    </source>
</evidence>
<dbReference type="GeneID" id="54352726"/>